<dbReference type="SUPFAM" id="SSF52777">
    <property type="entry name" value="CoA-dependent acyltransferases"/>
    <property type="match status" value="2"/>
</dbReference>
<organism evidence="2 3">
    <name type="scientific">Candidatus Thiomargarita nelsonii</name>
    <dbReference type="NCBI Taxonomy" id="1003181"/>
    <lineage>
        <taxon>Bacteria</taxon>
        <taxon>Pseudomonadati</taxon>
        <taxon>Pseudomonadota</taxon>
        <taxon>Gammaproteobacteria</taxon>
        <taxon>Thiotrichales</taxon>
        <taxon>Thiotrichaceae</taxon>
        <taxon>Thiomargarita</taxon>
    </lineage>
</organism>
<dbReference type="GO" id="GO:0043041">
    <property type="term" value="P:amino acid activation for nonribosomal peptide biosynthetic process"/>
    <property type="evidence" value="ECO:0007669"/>
    <property type="project" value="TreeGrafter"/>
</dbReference>
<dbReference type="InterPro" id="IPR001242">
    <property type="entry name" value="Condensation_dom"/>
</dbReference>
<proteinExistence type="predicted"/>
<comment type="caution">
    <text evidence="2">The sequence shown here is derived from an EMBL/GenBank/DDBJ whole genome shotgun (WGS) entry which is preliminary data.</text>
</comment>
<dbReference type="PANTHER" id="PTHR45527:SF1">
    <property type="entry name" value="FATTY ACID SYNTHASE"/>
    <property type="match status" value="1"/>
</dbReference>
<dbReference type="Gene3D" id="3.30.559.30">
    <property type="entry name" value="Nonribosomal peptide synthetase, condensation domain"/>
    <property type="match status" value="1"/>
</dbReference>
<dbReference type="GO" id="GO:0047527">
    <property type="term" value="F:2,3-dihydroxybenzoate-serine ligase activity"/>
    <property type="evidence" value="ECO:0007669"/>
    <property type="project" value="TreeGrafter"/>
</dbReference>
<accession>A0A4E0QWZ9</accession>
<evidence type="ECO:0000313" key="2">
    <source>
        <dbReference type="EMBL" id="TGN99811.1"/>
    </source>
</evidence>
<reference evidence="2 3" key="1">
    <citation type="journal article" date="2016" name="Front. Microbiol.">
        <title>Single-Cell (Meta-)Genomics of a Dimorphic Candidatus Thiomargarita nelsonii Reveals Genomic Plasticity.</title>
        <authorList>
            <person name="Flood B.E."/>
            <person name="Fliss P."/>
            <person name="Jones D.S."/>
            <person name="Dick G.J."/>
            <person name="Jain S."/>
            <person name="Kaster A.K."/>
            <person name="Winkel M."/>
            <person name="Mussmann M."/>
            <person name="Bailey J."/>
        </authorList>
    </citation>
    <scope>NUCLEOTIDE SEQUENCE [LARGE SCALE GENOMIC DNA]</scope>
    <source>
        <strain evidence="2">Hydrate Ridge</strain>
    </source>
</reference>
<dbReference type="InterPro" id="IPR023213">
    <property type="entry name" value="CAT-like_dom_sf"/>
</dbReference>
<gene>
    <name evidence="2" type="ORF">PN36_33320</name>
</gene>
<dbReference type="PANTHER" id="PTHR45527">
    <property type="entry name" value="NONRIBOSOMAL PEPTIDE SYNTHETASE"/>
    <property type="match status" value="1"/>
</dbReference>
<sequence>MTSNKTNNHHPLSSPQLDFWFDQILHPDVPLYNIGGYVRIEGTIDPALFEKALNQVIAENDALRIIIHAGESLPTQTFAENVHINLDFQDFSAQENAHKLTVKWMEQEFVKPFQLYDGLLFQFPLCKVSDNCYYWLMKYHHLIVDGWGISLIVQRVAAAYNALATEPKNYAYQDFIQNDQTYLESEKFVKAKHYWQEKYREVPEPLMVRRYAAQFQGKTIPSQRSILCLKRPLYNQLIEFAKENKVSTFHVILGALYCYFVRTCHREDLSIGLFTLNRNSAAFKKTIGMFTSASPAWFRFGTDLNFVELVQSISKELQKDYRHQRFPIGEINRQTGLHKNQIFELTLSYAKHDFDTHFNGNPARTFHLTNG</sequence>
<protein>
    <recommendedName>
        <fullName evidence="1">Condensation domain-containing protein</fullName>
    </recommendedName>
</protein>
<dbReference type="Gene3D" id="3.30.559.10">
    <property type="entry name" value="Chloramphenicol acetyltransferase-like domain"/>
    <property type="match status" value="1"/>
</dbReference>
<dbReference type="GO" id="GO:0009239">
    <property type="term" value="P:enterobactin biosynthetic process"/>
    <property type="evidence" value="ECO:0007669"/>
    <property type="project" value="TreeGrafter"/>
</dbReference>
<dbReference type="GO" id="GO:0031177">
    <property type="term" value="F:phosphopantetheine binding"/>
    <property type="evidence" value="ECO:0007669"/>
    <property type="project" value="TreeGrafter"/>
</dbReference>
<dbReference type="EMBL" id="JSZA02000338">
    <property type="protein sequence ID" value="TGN99811.1"/>
    <property type="molecule type" value="Genomic_DNA"/>
</dbReference>
<keyword evidence="3" id="KW-1185">Reference proteome</keyword>
<feature type="domain" description="Condensation" evidence="1">
    <location>
        <begin position="8"/>
        <end position="349"/>
    </location>
</feature>
<dbReference type="AlphaFoldDB" id="A0A4E0QWZ9"/>
<feature type="non-terminal residue" evidence="2">
    <location>
        <position position="371"/>
    </location>
</feature>
<evidence type="ECO:0000313" key="3">
    <source>
        <dbReference type="Proteomes" id="UP000030428"/>
    </source>
</evidence>
<dbReference type="Proteomes" id="UP000030428">
    <property type="component" value="Unassembled WGS sequence"/>
</dbReference>
<dbReference type="GO" id="GO:0005829">
    <property type="term" value="C:cytosol"/>
    <property type="evidence" value="ECO:0007669"/>
    <property type="project" value="TreeGrafter"/>
</dbReference>
<name>A0A4E0QWZ9_9GAMM</name>
<dbReference type="Pfam" id="PF00668">
    <property type="entry name" value="Condensation"/>
    <property type="match status" value="1"/>
</dbReference>
<evidence type="ECO:0000259" key="1">
    <source>
        <dbReference type="Pfam" id="PF00668"/>
    </source>
</evidence>
<dbReference type="GO" id="GO:0009366">
    <property type="term" value="C:enterobactin synthetase complex"/>
    <property type="evidence" value="ECO:0007669"/>
    <property type="project" value="TreeGrafter"/>
</dbReference>